<feature type="transmembrane region" description="Helical" evidence="7">
    <location>
        <begin position="176"/>
        <end position="196"/>
    </location>
</feature>
<keyword evidence="5 7" id="KW-1133">Transmembrane helix</keyword>
<name>A0A6J6QC54_9ZZZZ</name>
<dbReference type="PANTHER" id="PTHR22926:SF3">
    <property type="entry name" value="UNDECAPRENYL-PHOSPHATE ALPHA-N-ACETYLGLUCOSAMINYL 1-PHOSPHATE TRANSFERASE"/>
    <property type="match status" value="1"/>
</dbReference>
<organism evidence="8">
    <name type="scientific">freshwater metagenome</name>
    <dbReference type="NCBI Taxonomy" id="449393"/>
    <lineage>
        <taxon>unclassified sequences</taxon>
        <taxon>metagenomes</taxon>
        <taxon>ecological metagenomes</taxon>
    </lineage>
</organism>
<dbReference type="EMBL" id="CAEZXP010000009">
    <property type="protein sequence ID" value="CAB4709431.1"/>
    <property type="molecule type" value="Genomic_DNA"/>
</dbReference>
<feature type="transmembrane region" description="Helical" evidence="7">
    <location>
        <begin position="361"/>
        <end position="382"/>
    </location>
</feature>
<dbReference type="Pfam" id="PF13727">
    <property type="entry name" value="CoA_binding_3"/>
    <property type="match status" value="1"/>
</dbReference>
<evidence type="ECO:0000256" key="3">
    <source>
        <dbReference type="ARBA" id="ARBA00022679"/>
    </source>
</evidence>
<feature type="transmembrane region" description="Helical" evidence="7">
    <location>
        <begin position="110"/>
        <end position="137"/>
    </location>
</feature>
<evidence type="ECO:0000256" key="5">
    <source>
        <dbReference type="ARBA" id="ARBA00022989"/>
    </source>
</evidence>
<dbReference type="PANTHER" id="PTHR22926">
    <property type="entry name" value="PHOSPHO-N-ACETYLMURAMOYL-PENTAPEPTIDE-TRANSFERASE"/>
    <property type="match status" value="1"/>
</dbReference>
<keyword evidence="3" id="KW-0808">Transferase</keyword>
<feature type="transmembrane region" description="Helical" evidence="7">
    <location>
        <begin position="203"/>
        <end position="225"/>
    </location>
</feature>
<dbReference type="GO" id="GO:0016780">
    <property type="term" value="F:phosphotransferase activity, for other substituted phosphate groups"/>
    <property type="evidence" value="ECO:0007669"/>
    <property type="project" value="InterPro"/>
</dbReference>
<evidence type="ECO:0000256" key="1">
    <source>
        <dbReference type="ARBA" id="ARBA00004651"/>
    </source>
</evidence>
<feature type="transmembrane region" description="Helical" evidence="7">
    <location>
        <begin position="425"/>
        <end position="444"/>
    </location>
</feature>
<feature type="transmembrane region" description="Helical" evidence="7">
    <location>
        <begin position="456"/>
        <end position="475"/>
    </location>
</feature>
<dbReference type="GO" id="GO:0044038">
    <property type="term" value="P:cell wall macromolecule biosynthetic process"/>
    <property type="evidence" value="ECO:0007669"/>
    <property type="project" value="TreeGrafter"/>
</dbReference>
<dbReference type="SUPFAM" id="SSF51735">
    <property type="entry name" value="NAD(P)-binding Rossmann-fold domains"/>
    <property type="match status" value="1"/>
</dbReference>
<dbReference type="GO" id="GO:0005886">
    <property type="term" value="C:plasma membrane"/>
    <property type="evidence" value="ECO:0007669"/>
    <property type="project" value="UniProtKB-SubCell"/>
</dbReference>
<feature type="transmembrane region" description="Helical" evidence="7">
    <location>
        <begin position="313"/>
        <end position="332"/>
    </location>
</feature>
<dbReference type="InterPro" id="IPR036291">
    <property type="entry name" value="NAD(P)-bd_dom_sf"/>
</dbReference>
<dbReference type="GO" id="GO:0071555">
    <property type="term" value="P:cell wall organization"/>
    <property type="evidence" value="ECO:0007669"/>
    <property type="project" value="TreeGrafter"/>
</dbReference>
<dbReference type="Pfam" id="PF00953">
    <property type="entry name" value="Glycos_transf_4"/>
    <property type="match status" value="1"/>
</dbReference>
<gene>
    <name evidence="8" type="ORF">UFOPK2399_01903</name>
</gene>
<evidence type="ECO:0000256" key="4">
    <source>
        <dbReference type="ARBA" id="ARBA00022692"/>
    </source>
</evidence>
<feature type="transmembrane region" description="Helical" evidence="7">
    <location>
        <begin position="287"/>
        <end position="307"/>
    </location>
</feature>
<feature type="transmembrane region" description="Helical" evidence="7">
    <location>
        <begin position="149"/>
        <end position="170"/>
    </location>
</feature>
<evidence type="ECO:0000256" key="2">
    <source>
        <dbReference type="ARBA" id="ARBA00022475"/>
    </source>
</evidence>
<feature type="transmembrane region" description="Helical" evidence="7">
    <location>
        <begin position="237"/>
        <end position="260"/>
    </location>
</feature>
<reference evidence="8" key="1">
    <citation type="submission" date="2020-05" db="EMBL/GenBank/DDBJ databases">
        <authorList>
            <person name="Chiriac C."/>
            <person name="Salcher M."/>
            <person name="Ghai R."/>
            <person name="Kavagutti S V."/>
        </authorList>
    </citation>
    <scope>NUCLEOTIDE SEQUENCE</scope>
</reference>
<evidence type="ECO:0000313" key="8">
    <source>
        <dbReference type="EMBL" id="CAB4709431.1"/>
    </source>
</evidence>
<keyword evidence="4 7" id="KW-0812">Transmembrane</keyword>
<dbReference type="GO" id="GO:0009103">
    <property type="term" value="P:lipopolysaccharide biosynthetic process"/>
    <property type="evidence" value="ECO:0007669"/>
    <property type="project" value="TreeGrafter"/>
</dbReference>
<evidence type="ECO:0000256" key="6">
    <source>
        <dbReference type="ARBA" id="ARBA00023136"/>
    </source>
</evidence>
<keyword evidence="2" id="KW-1003">Cell membrane</keyword>
<comment type="subcellular location">
    <subcellularLocation>
        <location evidence="1">Cell membrane</location>
        <topology evidence="1">Multi-pass membrane protein</topology>
    </subcellularLocation>
</comment>
<accession>A0A6J6QC54</accession>
<protein>
    <submittedName>
        <fullName evidence="8">Unannotated protein</fullName>
    </submittedName>
</protein>
<sequence length="603" mass="64352">MSTAAALVALPASALAIWLLLRGPFQRRLVAEPSADRWHETTTPLLGGPGMFAGITVGLASAVAVGAVHPSRGIWGIYGGLAVMFIAGLYDDLRHLGPVSKLVLQGGAAALVIGTGTTVNLVTNNIVAGAIAAFWLIGMTNAFNLLDNMDGLAASLASIAFVFFAIDAVTVHPNHAVLAIALAGACACAGFLPFNLRPGKKALVFMGDSGSQMLGFTLAALGLSASWKVAGTTVATLVLPVLILAVPILDTTLVTVARLLEGRPVYQGGRDHTSHRLVRFGLSESHAVLLLALVAAGLGVTSLTYNVLDNARLTLIGVLFTFVLLVQFASFLSDVERRPEPGEAPGIFQAFAVHWRRLTEVVIDFGLISASLVAAYALQFGWPGSVNQRHLATITLPVLLVTRYVAFIPFGLYRSIWRYAGFRDLAAIGSAIILSELVTAAYISSTQQPLEDFTRTFFVVDMLICFFVIASSRVIERAVVTGFQTMRDKTARRTLIVGAGRSGRSLSRELRETAGERVVGFVDDNPQLRRRRLHGVKVLGASSELEKVLARTTPDIVLVTIPNAPRERLDLIVAVCAEAGVVCRFVRRETDLDPRVILATAAE</sequence>
<feature type="transmembrane region" description="Helical" evidence="7">
    <location>
        <begin position="73"/>
        <end position="90"/>
    </location>
</feature>
<dbReference type="AlphaFoldDB" id="A0A6J6QC54"/>
<dbReference type="Gene3D" id="3.40.50.720">
    <property type="entry name" value="NAD(P)-binding Rossmann-like Domain"/>
    <property type="match status" value="1"/>
</dbReference>
<proteinExistence type="predicted"/>
<dbReference type="InterPro" id="IPR000715">
    <property type="entry name" value="Glycosyl_transferase_4"/>
</dbReference>
<dbReference type="CDD" id="cd06853">
    <property type="entry name" value="GT_WecA_like"/>
    <property type="match status" value="1"/>
</dbReference>
<feature type="transmembrane region" description="Helical" evidence="7">
    <location>
        <begin position="46"/>
        <end position="66"/>
    </location>
</feature>
<evidence type="ECO:0000256" key="7">
    <source>
        <dbReference type="SAM" id="Phobius"/>
    </source>
</evidence>
<feature type="transmembrane region" description="Helical" evidence="7">
    <location>
        <begin position="394"/>
        <end position="413"/>
    </location>
</feature>
<keyword evidence="6 7" id="KW-0472">Membrane</keyword>